<feature type="transmembrane region" description="Helical" evidence="1">
    <location>
        <begin position="7"/>
        <end position="25"/>
    </location>
</feature>
<comment type="caution">
    <text evidence="2">The sequence shown here is derived from an EMBL/GenBank/DDBJ whole genome shotgun (WGS) entry which is preliminary data.</text>
</comment>
<feature type="transmembrane region" description="Helical" evidence="1">
    <location>
        <begin position="63"/>
        <end position="83"/>
    </location>
</feature>
<gene>
    <name evidence="2" type="ORF">ACFSKK_01050</name>
</gene>
<evidence type="ECO:0000313" key="3">
    <source>
        <dbReference type="Proteomes" id="UP001597318"/>
    </source>
</evidence>
<dbReference type="EMBL" id="JBHUIK010000001">
    <property type="protein sequence ID" value="MFD2212294.1"/>
    <property type="molecule type" value="Genomic_DNA"/>
</dbReference>
<evidence type="ECO:0000256" key="1">
    <source>
        <dbReference type="SAM" id="Phobius"/>
    </source>
</evidence>
<proteinExistence type="predicted"/>
<name>A0ABW5BRX5_9BACI</name>
<dbReference type="RefSeq" id="WP_247342654.1">
    <property type="nucleotide sequence ID" value="NZ_CP095550.1"/>
</dbReference>
<organism evidence="2 3">
    <name type="scientific">Metabacillus endolithicus</name>
    <dbReference type="NCBI Taxonomy" id="1535204"/>
    <lineage>
        <taxon>Bacteria</taxon>
        <taxon>Bacillati</taxon>
        <taxon>Bacillota</taxon>
        <taxon>Bacilli</taxon>
        <taxon>Bacillales</taxon>
        <taxon>Bacillaceae</taxon>
        <taxon>Metabacillus</taxon>
    </lineage>
</organism>
<reference evidence="3" key="1">
    <citation type="journal article" date="2019" name="Int. J. Syst. Evol. Microbiol.">
        <title>The Global Catalogue of Microorganisms (GCM) 10K type strain sequencing project: providing services to taxonomists for standard genome sequencing and annotation.</title>
        <authorList>
            <consortium name="The Broad Institute Genomics Platform"/>
            <consortium name="The Broad Institute Genome Sequencing Center for Infectious Disease"/>
            <person name="Wu L."/>
            <person name="Ma J."/>
        </authorList>
    </citation>
    <scope>NUCLEOTIDE SEQUENCE [LARGE SCALE GENOMIC DNA]</scope>
    <source>
        <strain evidence="3">CGMCC 1.15474</strain>
    </source>
</reference>
<feature type="transmembrane region" description="Helical" evidence="1">
    <location>
        <begin position="31"/>
        <end position="51"/>
    </location>
</feature>
<dbReference type="Proteomes" id="UP001597318">
    <property type="component" value="Unassembled WGS sequence"/>
</dbReference>
<keyword evidence="1" id="KW-1133">Transmembrane helix</keyword>
<evidence type="ECO:0000313" key="2">
    <source>
        <dbReference type="EMBL" id="MFD2212294.1"/>
    </source>
</evidence>
<accession>A0ABW5BRX5</accession>
<keyword evidence="1" id="KW-0472">Membrane</keyword>
<keyword evidence="3" id="KW-1185">Reference proteome</keyword>
<protein>
    <submittedName>
        <fullName evidence="2">YesK family protein</fullName>
    </submittedName>
</protein>
<keyword evidence="1" id="KW-0812">Transmembrane</keyword>
<sequence>MSFFIPFITALIPSLVILMFSWWFGKRGYPLFVRILPGILLSVMAIIIFYISITQIRGFEGGLYGIFSFVLIILGIISFFIGIKVTANRN</sequence>